<proteinExistence type="inferred from homology"/>
<feature type="region of interest" description="Disordered" evidence="2">
    <location>
        <begin position="297"/>
        <end position="317"/>
    </location>
</feature>
<dbReference type="EMBL" id="JADGIZ020000027">
    <property type="protein sequence ID" value="KAL2915098.1"/>
    <property type="molecule type" value="Genomic_DNA"/>
</dbReference>
<comment type="similarity">
    <text evidence="1">Belongs to the MT-A70-like family.</text>
</comment>
<evidence type="ECO:0000313" key="3">
    <source>
        <dbReference type="EMBL" id="KAL2915098.1"/>
    </source>
</evidence>
<feature type="region of interest" description="Disordered" evidence="2">
    <location>
        <begin position="205"/>
        <end position="243"/>
    </location>
</feature>
<feature type="compositionally biased region" description="Low complexity" evidence="2">
    <location>
        <begin position="66"/>
        <end position="77"/>
    </location>
</feature>
<dbReference type="SUPFAM" id="SSF53335">
    <property type="entry name" value="S-adenosyl-L-methionine-dependent methyltransferases"/>
    <property type="match status" value="1"/>
</dbReference>
<dbReference type="PANTHER" id="PTHR12829">
    <property type="entry name" value="N6-ADENOSINE-METHYLTRANSFERASE"/>
    <property type="match status" value="1"/>
</dbReference>
<dbReference type="PROSITE" id="PS51143">
    <property type="entry name" value="MT_A70"/>
    <property type="match status" value="1"/>
</dbReference>
<dbReference type="Pfam" id="PF05063">
    <property type="entry name" value="MT-A70"/>
    <property type="match status" value="1"/>
</dbReference>
<keyword evidence="4" id="KW-1185">Reference proteome</keyword>
<evidence type="ECO:0000256" key="1">
    <source>
        <dbReference type="PROSITE-ProRule" id="PRU00489"/>
    </source>
</evidence>
<sequence>MSAARSVRSTRRRRPKNPPELVSPAWYVGYADDDESVEAIMKKFEELEQLQREVTAQRNQSRQPDDGQQQPQQPDPDQAGEPSSLKEHPPDAAGANGQGAASSSRDDAPASGSATPSAAAPQPGPTQATAAAADGEPQFTQTQLEELFRRTSAFTLKSLAYGVDPTEIDDIDMLRFEDGMEMELPIDEEDDYQIVDDDLWEELVGISSSSRASKHDRERERERERQHEREMRERERQVRERERELERMERELRREMSKQEREAIKLEREAERERVRKEKERIRLEKEREREQLKLERERERLERKRPAPGSGAGGLSTSLRVRATNRESAIARYKIMQVEMQDRLGNSFVMKKRVVLPDPNLPTYVRIPQNQIPRSWAKRIVRYTPPRTLEDLYAAEGSRLVIADIFKFDLSKLGSNFQCIYMDPPFLLPGEAPTPGKITVSEFSTLNIPSIINSGFLFIWAEKELTPHIVKAVDAWNFRYVENFCWVKQTLDNKIARQPYKYFNRSKLTCLIFRKEGDATELRHQRNADCEFDFIQPPNRGELTEPKPQFLYEVIETLLPQAVYSAQNPNADRLLELWARPENVRKGWTSIVHRPDNAEQPASGHDERVAVDVAARAHAAPAQ</sequence>
<accession>A0ABR4N6D5</accession>
<dbReference type="PANTHER" id="PTHR12829:SF8">
    <property type="entry name" value="CHROMOSOME UNDETERMINED SCAFFOLD_82, WHOLE GENOME SHOTGUN SEQUENCE"/>
    <property type="match status" value="1"/>
</dbReference>
<reference evidence="3 4" key="1">
    <citation type="submission" date="2023-09" db="EMBL/GenBank/DDBJ databases">
        <title>Pangenome analysis of Batrachochytrium dendrobatidis and related Chytrids.</title>
        <authorList>
            <person name="Yacoub M.N."/>
            <person name="Stajich J.E."/>
            <person name="James T.Y."/>
        </authorList>
    </citation>
    <scope>NUCLEOTIDE SEQUENCE [LARGE SCALE GENOMIC DNA]</scope>
    <source>
        <strain evidence="3 4">JEL0888</strain>
    </source>
</reference>
<feature type="compositionally biased region" description="Low complexity" evidence="2">
    <location>
        <begin position="92"/>
        <end position="138"/>
    </location>
</feature>
<feature type="compositionally biased region" description="Basic and acidic residues" evidence="2">
    <location>
        <begin position="297"/>
        <end position="306"/>
    </location>
</feature>
<dbReference type="Proteomes" id="UP001527925">
    <property type="component" value="Unassembled WGS sequence"/>
</dbReference>
<feature type="compositionally biased region" description="Polar residues" evidence="2">
    <location>
        <begin position="52"/>
        <end position="62"/>
    </location>
</feature>
<evidence type="ECO:0000313" key="4">
    <source>
        <dbReference type="Proteomes" id="UP001527925"/>
    </source>
</evidence>
<feature type="region of interest" description="Disordered" evidence="2">
    <location>
        <begin position="1"/>
        <end position="28"/>
    </location>
</feature>
<evidence type="ECO:0000256" key="2">
    <source>
        <dbReference type="SAM" id="MobiDB-lite"/>
    </source>
</evidence>
<comment type="caution">
    <text evidence="3">The sequence shown here is derived from an EMBL/GenBank/DDBJ whole genome shotgun (WGS) entry which is preliminary data.</text>
</comment>
<feature type="compositionally biased region" description="Basic and acidic residues" evidence="2">
    <location>
        <begin position="213"/>
        <end position="243"/>
    </location>
</feature>
<feature type="region of interest" description="Disordered" evidence="2">
    <location>
        <begin position="51"/>
        <end position="143"/>
    </location>
</feature>
<gene>
    <name evidence="3" type="ORF">HK105_205422</name>
</gene>
<protein>
    <submittedName>
        <fullName evidence="3">Uncharacterized protein</fullName>
    </submittedName>
</protein>
<name>A0ABR4N6D5_9FUNG</name>
<organism evidence="3 4">
    <name type="scientific">Polyrhizophydium stewartii</name>
    <dbReference type="NCBI Taxonomy" id="2732419"/>
    <lineage>
        <taxon>Eukaryota</taxon>
        <taxon>Fungi</taxon>
        <taxon>Fungi incertae sedis</taxon>
        <taxon>Chytridiomycota</taxon>
        <taxon>Chytridiomycota incertae sedis</taxon>
        <taxon>Chytridiomycetes</taxon>
        <taxon>Rhizophydiales</taxon>
        <taxon>Rhizophydiales incertae sedis</taxon>
        <taxon>Polyrhizophydium</taxon>
    </lineage>
</organism>
<dbReference type="InterPro" id="IPR007757">
    <property type="entry name" value="MT-A70-like"/>
</dbReference>
<dbReference type="InterPro" id="IPR029063">
    <property type="entry name" value="SAM-dependent_MTases_sf"/>
</dbReference>